<feature type="compositionally biased region" description="Polar residues" evidence="1">
    <location>
        <begin position="504"/>
        <end position="514"/>
    </location>
</feature>
<reference evidence="3 4" key="1">
    <citation type="journal article" date="2017" name="BMC Biol.">
        <title>Genomic innovations, transcriptional plasticity and gene loss underlying the evolution and divergence of two highly polyphagous and invasive Helicoverpa pest species.</title>
        <authorList>
            <person name="Pearce S.L."/>
            <person name="Clarke D.F."/>
            <person name="East P.D."/>
            <person name="Elfekih S."/>
            <person name="Gordon K.H."/>
            <person name="Jermiin L.S."/>
            <person name="McGaughran A."/>
            <person name="Oakeshott J.G."/>
            <person name="Papanikolaou A."/>
            <person name="Perera O.P."/>
            <person name="Rane R.V."/>
            <person name="Richards S."/>
            <person name="Tay W.T."/>
            <person name="Walsh T.K."/>
            <person name="Anderson A."/>
            <person name="Anderson C.J."/>
            <person name="Asgari S."/>
            <person name="Board P.G."/>
            <person name="Bretschneider A."/>
            <person name="Campbell P.M."/>
            <person name="Chertemps T."/>
            <person name="Christeller J.T."/>
            <person name="Coppin C.W."/>
            <person name="Downes S.J."/>
            <person name="Duan G."/>
            <person name="Farnsworth C.A."/>
            <person name="Good R.T."/>
            <person name="Han L.B."/>
            <person name="Han Y.C."/>
            <person name="Hatje K."/>
            <person name="Horne I."/>
            <person name="Huang Y.P."/>
            <person name="Hughes D.S."/>
            <person name="Jacquin-Joly E."/>
            <person name="James W."/>
            <person name="Jhangiani S."/>
            <person name="Kollmar M."/>
            <person name="Kuwar S.S."/>
            <person name="Li S."/>
            <person name="Liu N.Y."/>
            <person name="Maibeche M.T."/>
            <person name="Miller J.R."/>
            <person name="Montagne N."/>
            <person name="Perry T."/>
            <person name="Qu J."/>
            <person name="Song S.V."/>
            <person name="Sutton G.G."/>
            <person name="Vogel H."/>
            <person name="Walenz B.P."/>
            <person name="Xu W."/>
            <person name="Zhang H.J."/>
            <person name="Zou Z."/>
            <person name="Batterham P."/>
            <person name="Edwards O.R."/>
            <person name="Feyereisen R."/>
            <person name="Gibbs R.A."/>
            <person name="Heckel D.G."/>
            <person name="McGrath A."/>
            <person name="Robin C."/>
            <person name="Scherer S.E."/>
            <person name="Worley K.C."/>
            <person name="Wu Y.D."/>
        </authorList>
    </citation>
    <scope>NUCLEOTIDE SEQUENCE [LARGE SCALE GENOMIC DNA]</scope>
    <source>
        <strain evidence="3">Harm_GR_Male_#8</strain>
        <tissue evidence="3">Whole organism</tissue>
    </source>
</reference>
<feature type="region of interest" description="Disordered" evidence="1">
    <location>
        <begin position="474"/>
        <end position="514"/>
    </location>
</feature>
<feature type="region of interest" description="Disordered" evidence="1">
    <location>
        <begin position="112"/>
        <end position="133"/>
    </location>
</feature>
<sequence>MWGAALLLLGGALVGLGGALGGAAGEDDSPYNDYYDRDPALNYEEEEEGDFYAIYDETDTIATLLTDPVTVAVSRKRRYEEPANAIEPQRMQYIQDVLKQVMAGRDIEDELDGLADNEDGFPFRPSRTSEMRPAVRYSPTATKTITNTTMADDVETVTEPSNTYTTTEPSNTDTTAIPQSNATRTTTTKRTSASTRKRYTNLYLRSDAAGPTTPNATLSHKQLEEIRKRTKNFTEPKLNLTSRELAQLQYANLTQREYKILQKKTDNKFTTLAPKISAKVLADIRNRTKNFTDLLAIITPDELDALQHAKLTEEEYELLQKRTNGAFTTADPGPPETSATTVKVTEKSSKRTTSRRGQISKGNETFPPGVKHGVPTCPTASTLSTTPTTPAAYDFSNTSIVGKCFVCGLRTPEIPRSAACADAFSGDFLPLAPIDARARGQIATFRKYCRHLDVDVSRRLPVRALPRLRVFRQLVQPRPSPPPAVNPTPRARPAGHTGLDPLGHQQTPCYSRSW</sequence>
<dbReference type="AlphaFoldDB" id="A0A2W1BH97"/>
<keyword evidence="4" id="KW-1185">Reference proteome</keyword>
<organism evidence="3 4">
    <name type="scientific">Helicoverpa armigera</name>
    <name type="common">Cotton bollworm</name>
    <name type="synonym">Heliothis armigera</name>
    <dbReference type="NCBI Taxonomy" id="29058"/>
    <lineage>
        <taxon>Eukaryota</taxon>
        <taxon>Metazoa</taxon>
        <taxon>Ecdysozoa</taxon>
        <taxon>Arthropoda</taxon>
        <taxon>Hexapoda</taxon>
        <taxon>Insecta</taxon>
        <taxon>Pterygota</taxon>
        <taxon>Neoptera</taxon>
        <taxon>Endopterygota</taxon>
        <taxon>Lepidoptera</taxon>
        <taxon>Glossata</taxon>
        <taxon>Ditrysia</taxon>
        <taxon>Noctuoidea</taxon>
        <taxon>Noctuidae</taxon>
        <taxon>Heliothinae</taxon>
        <taxon>Helicoverpa</taxon>
    </lineage>
</organism>
<gene>
    <name evidence="3" type="primary">HaOG209015</name>
    <name evidence="3" type="ORF">B5X24_HaOG209015</name>
</gene>
<accession>A0A2W1BH97</accession>
<evidence type="ECO:0000256" key="1">
    <source>
        <dbReference type="SAM" id="MobiDB-lite"/>
    </source>
</evidence>
<feature type="chain" id="PRO_5015914277" evidence="2">
    <location>
        <begin position="20"/>
        <end position="514"/>
    </location>
</feature>
<evidence type="ECO:0000313" key="3">
    <source>
        <dbReference type="EMBL" id="PZC73641.1"/>
    </source>
</evidence>
<feature type="region of interest" description="Disordered" evidence="1">
    <location>
        <begin position="346"/>
        <end position="373"/>
    </location>
</feature>
<evidence type="ECO:0000313" key="4">
    <source>
        <dbReference type="Proteomes" id="UP000249218"/>
    </source>
</evidence>
<dbReference type="Proteomes" id="UP000249218">
    <property type="component" value="Unassembled WGS sequence"/>
</dbReference>
<feature type="signal peptide" evidence="2">
    <location>
        <begin position="1"/>
        <end position="19"/>
    </location>
</feature>
<feature type="compositionally biased region" description="Low complexity" evidence="1">
    <location>
        <begin position="182"/>
        <end position="194"/>
    </location>
</feature>
<keyword evidence="2" id="KW-0732">Signal</keyword>
<dbReference type="EMBL" id="KZ150094">
    <property type="protein sequence ID" value="PZC73641.1"/>
    <property type="molecule type" value="Genomic_DNA"/>
</dbReference>
<feature type="region of interest" description="Disordered" evidence="1">
    <location>
        <begin position="157"/>
        <end position="196"/>
    </location>
</feature>
<proteinExistence type="predicted"/>
<name>A0A2W1BH97_HELAM</name>
<evidence type="ECO:0000256" key="2">
    <source>
        <dbReference type="SAM" id="SignalP"/>
    </source>
</evidence>
<dbReference type="OrthoDB" id="7486254at2759"/>
<feature type="compositionally biased region" description="Polar residues" evidence="1">
    <location>
        <begin position="158"/>
        <end position="181"/>
    </location>
</feature>
<protein>
    <submittedName>
        <fullName evidence="3">Uncharacterized protein</fullName>
    </submittedName>
</protein>